<dbReference type="Proteomes" id="UP000259026">
    <property type="component" value="Segment"/>
</dbReference>
<reference evidence="1" key="2">
    <citation type="submission" date="2018-09" db="EMBL/GenBank/DDBJ databases">
        <title>Giant CbK-like Caulobacter bacteriophages have genetically divergent genomes.</title>
        <authorList>
            <person name="Wilson K."/>
            <person name="Ely B."/>
        </authorList>
    </citation>
    <scope>NUCLEOTIDE SEQUENCE [LARGE SCALE GENOMIC DNA]</scope>
</reference>
<accession>A0A385EAC0</accession>
<sequence length="66" mass="7327">MAELRPTNWTFSTSNDEMVLIMKALGGRLTPKEAALAKALGDKLTRERARQLEITIKQLREAVGDA</sequence>
<name>A0A385EAC0_9CAUD</name>
<evidence type="ECO:0000313" key="2">
    <source>
        <dbReference type="Proteomes" id="UP000259026"/>
    </source>
</evidence>
<dbReference type="EMBL" id="MH588545">
    <property type="protein sequence ID" value="AXQ68804.1"/>
    <property type="molecule type" value="Genomic_DNA"/>
</dbReference>
<keyword evidence="2" id="KW-1185">Reference proteome</keyword>
<evidence type="ECO:0000313" key="1">
    <source>
        <dbReference type="EMBL" id="AXQ68804.1"/>
    </source>
</evidence>
<reference evidence="1" key="1">
    <citation type="submission" date="2018-07" db="EMBL/GenBank/DDBJ databases">
        <authorList>
            <person name="Quirk P.G."/>
            <person name="Krulwich T.A."/>
        </authorList>
    </citation>
    <scope>NUCLEOTIDE SEQUENCE</scope>
</reference>
<protein>
    <submittedName>
        <fullName evidence="1">Uncharacterized protein</fullName>
    </submittedName>
</protein>
<proteinExistence type="predicted"/>
<organism evidence="1 2">
    <name type="scientific">Caulobacter phage CcrPW</name>
    <dbReference type="NCBI Taxonomy" id="2283271"/>
    <lineage>
        <taxon>Viruses</taxon>
        <taxon>Duplodnaviria</taxon>
        <taxon>Heunggongvirae</taxon>
        <taxon>Uroviricota</taxon>
        <taxon>Caudoviricetes</taxon>
        <taxon>Jeanschmidtviridae</taxon>
        <taxon>Colossusvirus</taxon>
        <taxon>Colossusvirus PW</taxon>
    </lineage>
</organism>
<gene>
    <name evidence="1" type="ORF">CcrPW_gp265</name>
</gene>